<name>A0A6J4IWZ4_9ACTN</name>
<feature type="domain" description="Phospholipase D N-terminal" evidence="2">
    <location>
        <begin position="4"/>
        <end position="94"/>
    </location>
</feature>
<feature type="domain" description="PhoD-like phosphatase metallophosphatase" evidence="1">
    <location>
        <begin position="108"/>
        <end position="440"/>
    </location>
</feature>
<dbReference type="Gene3D" id="3.60.21.70">
    <property type="entry name" value="PhoD-like phosphatase"/>
    <property type="match status" value="1"/>
</dbReference>
<dbReference type="SUPFAM" id="SSF56300">
    <property type="entry name" value="Metallo-dependent phosphatases"/>
    <property type="match status" value="1"/>
</dbReference>
<dbReference type="EMBL" id="CADCTB010000172">
    <property type="protein sequence ID" value="CAA9261820.1"/>
    <property type="molecule type" value="Genomic_DNA"/>
</dbReference>
<dbReference type="InterPro" id="IPR032093">
    <property type="entry name" value="PhoD_N"/>
</dbReference>
<dbReference type="Pfam" id="PF09423">
    <property type="entry name" value="PhoD"/>
    <property type="match status" value="1"/>
</dbReference>
<evidence type="ECO:0000313" key="3">
    <source>
        <dbReference type="EMBL" id="CAA9261820.1"/>
    </source>
</evidence>
<dbReference type="InterPro" id="IPR018946">
    <property type="entry name" value="PhoD-like_MPP"/>
</dbReference>
<dbReference type="Gene3D" id="2.60.40.380">
    <property type="entry name" value="Purple acid phosphatase-like, N-terminal"/>
    <property type="match status" value="1"/>
</dbReference>
<dbReference type="Pfam" id="PF16655">
    <property type="entry name" value="PhoD_N"/>
    <property type="match status" value="1"/>
</dbReference>
<dbReference type="InterPro" id="IPR038607">
    <property type="entry name" value="PhoD-like_sf"/>
</dbReference>
<proteinExistence type="predicted"/>
<evidence type="ECO:0000259" key="1">
    <source>
        <dbReference type="Pfam" id="PF09423"/>
    </source>
</evidence>
<dbReference type="CDD" id="cd07389">
    <property type="entry name" value="MPP_PhoD"/>
    <property type="match status" value="1"/>
</dbReference>
<sequence length="482" mass="53164">MFRHGVASADPIPDGVLLWTRCTTGGPGPVPVDWWVSRAPEPTAGEVVARGTTEASSADDFTVHVDVRGLEPATTYWYGFNTDEASSPVGRTRTAPAADGPLTAVRLGLTSCAYWSCGFFNAYANLAARDLDVVVHVGDYIYENDMVSQRREAVRAHRPSGPVVDLAGYRARYAQYRTDPDLQALHARHPVVAVWDDHEFAGGAWRGGATAHRLRHGSWEARRDAAMQAYFEWIPVRRTGPESVCRTVALGPLADLVMLDTREVGRDRPATDARHPVWRVGRTDRALLGEAQWRWLETDVSTSSARWLLIGNQVMMAPVRFLNLGDGIGLNAGQWDGYPAERDRLYGLLRRTGWASNVAVLSGDIHSSWAADLPVGAEFVSPSVTTDTFTKTVLPAAVPGASALARRWFLSQNRHLRMADLDHHGYVTVDVTEERIQGDWWHVDTIARREAGERWAGGWTLHDGQLGLHRAAAPAPLRHSLH</sequence>
<reference evidence="3" key="1">
    <citation type="submission" date="2020-02" db="EMBL/GenBank/DDBJ databases">
        <authorList>
            <person name="Meier V. D."/>
        </authorList>
    </citation>
    <scope>NUCLEOTIDE SEQUENCE</scope>
    <source>
        <strain evidence="3">AVDCRST_MAG10</strain>
    </source>
</reference>
<dbReference type="AlphaFoldDB" id="A0A6J4IWZ4"/>
<dbReference type="PANTHER" id="PTHR43606:SF2">
    <property type="entry name" value="ALKALINE PHOSPHATASE FAMILY PROTEIN (AFU_ORTHOLOGUE AFUA_5G03860)"/>
    <property type="match status" value="1"/>
</dbReference>
<organism evidence="3">
    <name type="scientific">uncultured Acidimicrobiales bacterium</name>
    <dbReference type="NCBI Taxonomy" id="310071"/>
    <lineage>
        <taxon>Bacteria</taxon>
        <taxon>Bacillati</taxon>
        <taxon>Actinomycetota</taxon>
        <taxon>Acidimicrobiia</taxon>
        <taxon>Acidimicrobiales</taxon>
        <taxon>environmental samples</taxon>
    </lineage>
</organism>
<dbReference type="PANTHER" id="PTHR43606">
    <property type="entry name" value="PHOSPHATASE, PUTATIVE (AFU_ORTHOLOGUE AFUA_6G08710)-RELATED"/>
    <property type="match status" value="1"/>
</dbReference>
<evidence type="ECO:0000259" key="2">
    <source>
        <dbReference type="Pfam" id="PF16655"/>
    </source>
</evidence>
<dbReference type="InterPro" id="IPR029052">
    <property type="entry name" value="Metallo-depent_PP-like"/>
</dbReference>
<protein>
    <submittedName>
        <fullName evidence="3">Phosphodiesterase/alkaline phosphatase D</fullName>
    </submittedName>
</protein>
<accession>A0A6J4IWZ4</accession>
<gene>
    <name evidence="3" type="ORF">AVDCRST_MAG10-2791</name>
</gene>
<dbReference type="InterPro" id="IPR052900">
    <property type="entry name" value="Phospholipid_Metab_Enz"/>
</dbReference>